<keyword evidence="1" id="KW-0732">Signal</keyword>
<dbReference type="EMBL" id="VFJE01000044">
    <property type="protein sequence ID" value="TPD73757.1"/>
    <property type="molecule type" value="Genomic_DNA"/>
</dbReference>
<feature type="domain" description="DUF6443" evidence="2">
    <location>
        <begin position="28"/>
        <end position="162"/>
    </location>
</feature>
<dbReference type="NCBIfam" id="TIGR03696">
    <property type="entry name" value="Rhs_assc_core"/>
    <property type="match status" value="1"/>
</dbReference>
<sequence>MIRHTSKIFKTCLLTVLASFTAQAQTATQNYTKTTTYREASGGRPAVSITYYDGLGRPIQQRAHQMSGSGKDIVTHIEYDASGRRAKEFLPFVSQSPTLDYNPVAATDVSTFYASPSLSLTGNPNFEATGNPYTEKQFEASPLGRTLKQAAPGNAWKMPASAADPDHTIRTEYLANSATDAVRLYKAANGAYSAGYYPATLSQQGSYPAGTLYKTVLKDENWTAGNSHTTQEFKNKQGQVVLKRAWGSSVVNGVPAEGWHDTYYVYDDFGNLAFVLPPLSDGSGSQDDLNGLCYQYRYDEHNRLVEKKLPGKQWEFIVYDSLNRVIATGPALSPFKDMAGIVGWLFTKYDVFGRVVYTGWIQAAVTSADRETLQTTRNTQVTNLNESKADSDNSINGVTFRYTNTAWPTGSAWHVLSVNYYDNYAFPGAPTGFPDVEGQPVYYNLTVKPNGLPTGSWTRVTEASTTTAGETSYILYDYKDRPIRTRIKNFLGGYTQTDSKLDFSGKILYTITEHKRTNASAALTVREDFTYTNQDRLLKHTHKINSNPAELLSFNTYDELGQLISKKVGGSDLTGSTPLQKVNYTYTVRGWLKGINDMGALTKPGDPADLFAFRLYYESPIAAQPLYNGNIAEAGWKTASDDKHRRYSYAYDAMNRFTNAVYIKEDMMSGSYNESARYDKNGNIIYLERNGGLDSDTGAYIQIDDLAYSYDPLSKNRLLHVEDGSGDPQGFKQANAFGPSFAYDTFGNMTADKNKGISDIRYNHLNLPTRIFFGSEMRKIEYLYAGGKKVRKTVNSRNFSEAGFVDYLGGVQYKDGNLQFFPTSEGYVRATDVNGTMAYSYVYNYTDHLGNIRLSYAKDPENPNVLKILEEDHYYPFGLKHTNYNSDLLVHREYRGSLAIKDPVTPEPLVPVLPYDYKYNGKEWQDELGLTVYDYGIRNYDAAIGRFNKMDRFSEKYYNLTPYGYTGNNPVIFNDIQGDSIGIGKNLFEQFKNHVLTRKNNILNQRKKQIDEALANGKTDKASQLEASFSKEDAKKGSDMSILNATLSELSILENSSQVYNLFEKSSEVPSTADGITTYDTSTNAINISSRGKFSAGVFAHELKHAYQFEIGALSFGSGGKTGGQLYDLNDEYEAFDRGSYFGGLTLTRREINTIYTNRPAGPISMGTIYDNKTYGQHLKIQTYNNSVKGTAQTQFYINWQNNVKE</sequence>
<dbReference type="Pfam" id="PF20041">
    <property type="entry name" value="DUF6443"/>
    <property type="match status" value="1"/>
</dbReference>
<dbReference type="InterPro" id="IPR022385">
    <property type="entry name" value="Rhs_assc_core"/>
</dbReference>
<dbReference type="AlphaFoldDB" id="A0A501QNK7"/>
<dbReference type="Proteomes" id="UP000319175">
    <property type="component" value="Unassembled WGS sequence"/>
</dbReference>
<feature type="chain" id="PRO_5021466157" evidence="1">
    <location>
        <begin position="25"/>
        <end position="1206"/>
    </location>
</feature>
<evidence type="ECO:0000256" key="1">
    <source>
        <dbReference type="SAM" id="SignalP"/>
    </source>
</evidence>
<protein>
    <submittedName>
        <fullName evidence="3">Type IV secretion protein Rhs</fullName>
    </submittedName>
</protein>
<accession>A0A501QNK7</accession>
<evidence type="ECO:0000259" key="2">
    <source>
        <dbReference type="Pfam" id="PF20041"/>
    </source>
</evidence>
<comment type="caution">
    <text evidence="3">The sequence shown here is derived from an EMBL/GenBank/DDBJ whole genome shotgun (WGS) entry which is preliminary data.</text>
</comment>
<reference evidence="3 4" key="2">
    <citation type="submission" date="2019-06" db="EMBL/GenBank/DDBJ databases">
        <authorList>
            <person name="Seo Y."/>
        </authorList>
    </citation>
    <scope>NUCLEOTIDE SEQUENCE [LARGE SCALE GENOMIC DNA]</scope>
    <source>
        <strain evidence="3 4">MaA-Y11</strain>
    </source>
</reference>
<proteinExistence type="predicted"/>
<feature type="signal peptide" evidence="1">
    <location>
        <begin position="1"/>
        <end position="24"/>
    </location>
</feature>
<keyword evidence="4" id="KW-1185">Reference proteome</keyword>
<gene>
    <name evidence="3" type="ORF">FJA49_00235</name>
</gene>
<dbReference type="RefSeq" id="WP_139997634.1">
    <property type="nucleotide sequence ID" value="NZ_VFJE01000044.1"/>
</dbReference>
<evidence type="ECO:0000313" key="3">
    <source>
        <dbReference type="EMBL" id="TPD73757.1"/>
    </source>
</evidence>
<name>A0A501QNK7_9FLAO</name>
<dbReference type="InterPro" id="IPR045619">
    <property type="entry name" value="DUF6443"/>
</dbReference>
<reference evidence="3 4" key="1">
    <citation type="submission" date="2019-06" db="EMBL/GenBank/DDBJ databases">
        <title>Flavobacterium sp. MaA-Y11 from geoumgang.</title>
        <authorList>
            <person name="Jeong S."/>
        </authorList>
    </citation>
    <scope>NUCLEOTIDE SEQUENCE [LARGE SCALE GENOMIC DNA]</scope>
    <source>
        <strain evidence="3 4">MaA-Y11</strain>
    </source>
</reference>
<dbReference type="Gene3D" id="2.180.10.10">
    <property type="entry name" value="RHS repeat-associated core"/>
    <property type="match status" value="1"/>
</dbReference>
<organism evidence="3 4">
    <name type="scientific">Flavobacterium microcysteis</name>
    <dbReference type="NCBI Taxonomy" id="2596891"/>
    <lineage>
        <taxon>Bacteria</taxon>
        <taxon>Pseudomonadati</taxon>
        <taxon>Bacteroidota</taxon>
        <taxon>Flavobacteriia</taxon>
        <taxon>Flavobacteriales</taxon>
        <taxon>Flavobacteriaceae</taxon>
        <taxon>Flavobacterium</taxon>
    </lineage>
</organism>
<evidence type="ECO:0000313" key="4">
    <source>
        <dbReference type="Proteomes" id="UP000319175"/>
    </source>
</evidence>
<dbReference type="OrthoDB" id="2972467at2"/>